<reference evidence="3 4" key="1">
    <citation type="submission" date="2023-05" db="EMBL/GenBank/DDBJ databases">
        <title>A 100% complete, gapless, phased diploid assembly of the Scenedesmus obliquus UTEX 3031 genome.</title>
        <authorList>
            <person name="Biondi T.C."/>
            <person name="Hanschen E.R."/>
            <person name="Kwon T."/>
            <person name="Eng W."/>
            <person name="Kruse C.P.S."/>
            <person name="Koehler S.I."/>
            <person name="Kunde Y."/>
            <person name="Gleasner C.D."/>
            <person name="You Mak K.T."/>
            <person name="Polle J."/>
            <person name="Hovde B.T."/>
            <person name="Starkenburg S.R."/>
        </authorList>
    </citation>
    <scope>NUCLEOTIDE SEQUENCE [LARGE SCALE GENOMIC DNA]</scope>
    <source>
        <strain evidence="3 4">DOE0152z</strain>
    </source>
</reference>
<dbReference type="InterPro" id="IPR038765">
    <property type="entry name" value="Papain-like_cys_pep_sf"/>
</dbReference>
<dbReference type="PANTHER" id="PTHR12411">
    <property type="entry name" value="CYSTEINE PROTEASE FAMILY C1-RELATED"/>
    <property type="match status" value="1"/>
</dbReference>
<sequence length="262" mass="28508">MEFCDGCMLLTNRFPADGKVKAAKDKLARALNDDQAAWADYVAEYGVGSVMNLIAGPLKTAGKAPYTDFVSSQLQAMSRTIPVAKDPVSGQAQPGNYSWVGSGVTGVRDQGQCGSCVAFATTAVTEWLLYQKDKAAGRTNRQSYDLSEDDLMECEPTLKGCNGAWLDTYFVSASCRGQGYETDFPYNARDTNKCPSNIARNSIKQDMQLKWAEIPSTSDALKLAVDYAPTQIGIMVSNAFYLAGVIPCKEDSYITNYTNRLP</sequence>
<dbReference type="InterPro" id="IPR013128">
    <property type="entry name" value="Peptidase_C1A"/>
</dbReference>
<accession>A0ABY8UHZ5</accession>
<evidence type="ECO:0000313" key="3">
    <source>
        <dbReference type="EMBL" id="WIA20659.1"/>
    </source>
</evidence>
<proteinExistence type="inferred from homology"/>
<dbReference type="Proteomes" id="UP001244341">
    <property type="component" value="Chromosome 12b"/>
</dbReference>
<dbReference type="SUPFAM" id="SSF54001">
    <property type="entry name" value="Cysteine proteinases"/>
    <property type="match status" value="1"/>
</dbReference>
<protein>
    <recommendedName>
        <fullName evidence="2">Peptidase C1A papain C-terminal domain-containing protein</fullName>
    </recommendedName>
</protein>
<name>A0ABY8UHZ5_TETOB</name>
<dbReference type="Gene3D" id="3.90.70.10">
    <property type="entry name" value="Cysteine proteinases"/>
    <property type="match status" value="1"/>
</dbReference>
<evidence type="ECO:0000256" key="1">
    <source>
        <dbReference type="ARBA" id="ARBA00008455"/>
    </source>
</evidence>
<comment type="similarity">
    <text evidence="1">Belongs to the peptidase C1 family.</text>
</comment>
<dbReference type="Pfam" id="PF00112">
    <property type="entry name" value="Peptidase_C1"/>
    <property type="match status" value="1"/>
</dbReference>
<gene>
    <name evidence="3" type="ORF">OEZ85_005035</name>
</gene>
<evidence type="ECO:0000259" key="2">
    <source>
        <dbReference type="SMART" id="SM00645"/>
    </source>
</evidence>
<dbReference type="InterPro" id="IPR000668">
    <property type="entry name" value="Peptidase_C1A_C"/>
</dbReference>
<keyword evidence="4" id="KW-1185">Reference proteome</keyword>
<evidence type="ECO:0000313" key="4">
    <source>
        <dbReference type="Proteomes" id="UP001244341"/>
    </source>
</evidence>
<organism evidence="3 4">
    <name type="scientific">Tetradesmus obliquus</name>
    <name type="common">Green alga</name>
    <name type="synonym">Acutodesmus obliquus</name>
    <dbReference type="NCBI Taxonomy" id="3088"/>
    <lineage>
        <taxon>Eukaryota</taxon>
        <taxon>Viridiplantae</taxon>
        <taxon>Chlorophyta</taxon>
        <taxon>core chlorophytes</taxon>
        <taxon>Chlorophyceae</taxon>
        <taxon>CS clade</taxon>
        <taxon>Sphaeropleales</taxon>
        <taxon>Scenedesmaceae</taxon>
        <taxon>Tetradesmus</taxon>
    </lineage>
</organism>
<dbReference type="SMART" id="SM00645">
    <property type="entry name" value="Pept_C1"/>
    <property type="match status" value="1"/>
</dbReference>
<feature type="domain" description="Peptidase C1A papain C-terminal" evidence="2">
    <location>
        <begin position="93"/>
        <end position="255"/>
    </location>
</feature>
<dbReference type="EMBL" id="CP126219">
    <property type="protein sequence ID" value="WIA20659.1"/>
    <property type="molecule type" value="Genomic_DNA"/>
</dbReference>